<proteinExistence type="predicted"/>
<sequence length="69" mass="7704">MADELPPINEWWPHLSIDTRNVLLEYPSAPLVGTVRQEIANATGALIDDGATLSERDVQYIRTQTEPVD</sequence>
<dbReference type="RefSeq" id="WP_345438913.1">
    <property type="nucleotide sequence ID" value="NZ_BAABKO010000003.1"/>
</dbReference>
<evidence type="ECO:0000313" key="1">
    <source>
        <dbReference type="EMBL" id="GAA4776269.1"/>
    </source>
</evidence>
<dbReference type="EMBL" id="BAABKO010000003">
    <property type="protein sequence ID" value="GAA4776269.1"/>
    <property type="molecule type" value="Genomic_DNA"/>
</dbReference>
<dbReference type="Proteomes" id="UP001501645">
    <property type="component" value="Unassembled WGS sequence"/>
</dbReference>
<accession>A0ABP9A8X3</accession>
<reference evidence="2" key="1">
    <citation type="journal article" date="2019" name="Int. J. Syst. Evol. Microbiol.">
        <title>The Global Catalogue of Microorganisms (GCM) 10K type strain sequencing project: providing services to taxonomists for standard genome sequencing and annotation.</title>
        <authorList>
            <consortium name="The Broad Institute Genomics Platform"/>
            <consortium name="The Broad Institute Genome Sequencing Center for Infectious Disease"/>
            <person name="Wu L."/>
            <person name="Ma J."/>
        </authorList>
    </citation>
    <scope>NUCLEOTIDE SEQUENCE [LARGE SCALE GENOMIC DNA]</scope>
    <source>
        <strain evidence="2">JCM 18537</strain>
    </source>
</reference>
<keyword evidence="2" id="KW-1185">Reference proteome</keyword>
<organism evidence="1 2">
    <name type="scientific">Microbacterium gilvum</name>
    <dbReference type="NCBI Taxonomy" id="1336204"/>
    <lineage>
        <taxon>Bacteria</taxon>
        <taxon>Bacillati</taxon>
        <taxon>Actinomycetota</taxon>
        <taxon>Actinomycetes</taxon>
        <taxon>Micrococcales</taxon>
        <taxon>Microbacteriaceae</taxon>
        <taxon>Microbacterium</taxon>
    </lineage>
</organism>
<evidence type="ECO:0000313" key="2">
    <source>
        <dbReference type="Proteomes" id="UP001501645"/>
    </source>
</evidence>
<comment type="caution">
    <text evidence="1">The sequence shown here is derived from an EMBL/GenBank/DDBJ whole genome shotgun (WGS) entry which is preliminary data.</text>
</comment>
<protein>
    <submittedName>
        <fullName evidence="1">Uncharacterized protein</fullName>
    </submittedName>
</protein>
<gene>
    <name evidence="1" type="ORF">GCM10023351_21120</name>
</gene>
<name>A0ABP9A8X3_9MICO</name>